<feature type="region of interest" description="Disordered" evidence="1">
    <location>
        <begin position="502"/>
        <end position="583"/>
    </location>
</feature>
<proteinExistence type="predicted"/>
<keyword evidence="3" id="KW-1185">Reference proteome</keyword>
<feature type="compositionally biased region" description="Basic residues" evidence="1">
    <location>
        <begin position="13"/>
        <end position="22"/>
    </location>
</feature>
<feature type="compositionally biased region" description="Polar residues" evidence="1">
    <location>
        <begin position="876"/>
        <end position="895"/>
    </location>
</feature>
<name>A0ABR2UYU8_9PEZI</name>
<feature type="compositionally biased region" description="Polar residues" evidence="1">
    <location>
        <begin position="912"/>
        <end position="926"/>
    </location>
</feature>
<evidence type="ECO:0008006" key="4">
    <source>
        <dbReference type="Google" id="ProtNLM"/>
    </source>
</evidence>
<protein>
    <recommendedName>
        <fullName evidence="4">Proteophosphoglycan ppg4</fullName>
    </recommendedName>
</protein>
<dbReference type="Proteomes" id="UP001408356">
    <property type="component" value="Unassembled WGS sequence"/>
</dbReference>
<feature type="region of interest" description="Disordered" evidence="1">
    <location>
        <begin position="851"/>
        <end position="1037"/>
    </location>
</feature>
<accession>A0ABR2UYU8</accession>
<feature type="compositionally biased region" description="Polar residues" evidence="1">
    <location>
        <begin position="851"/>
        <end position="863"/>
    </location>
</feature>
<feature type="compositionally biased region" description="Polar residues" evidence="1">
    <location>
        <begin position="596"/>
        <end position="611"/>
    </location>
</feature>
<feature type="compositionally biased region" description="Polar residues" evidence="1">
    <location>
        <begin position="508"/>
        <end position="523"/>
    </location>
</feature>
<dbReference type="EMBL" id="JARVKF010000320">
    <property type="protein sequence ID" value="KAK9419471.1"/>
    <property type="molecule type" value="Genomic_DNA"/>
</dbReference>
<comment type="caution">
    <text evidence="2">The sequence shown here is derived from an EMBL/GenBank/DDBJ whole genome shotgun (WGS) entry which is preliminary data.</text>
</comment>
<feature type="compositionally biased region" description="Basic and acidic residues" evidence="1">
    <location>
        <begin position="542"/>
        <end position="556"/>
    </location>
</feature>
<organism evidence="2 3">
    <name type="scientific">Seiridium unicorne</name>
    <dbReference type="NCBI Taxonomy" id="138068"/>
    <lineage>
        <taxon>Eukaryota</taxon>
        <taxon>Fungi</taxon>
        <taxon>Dikarya</taxon>
        <taxon>Ascomycota</taxon>
        <taxon>Pezizomycotina</taxon>
        <taxon>Sordariomycetes</taxon>
        <taxon>Xylariomycetidae</taxon>
        <taxon>Amphisphaeriales</taxon>
        <taxon>Sporocadaceae</taxon>
        <taxon>Seiridium</taxon>
    </lineage>
</organism>
<feature type="region of interest" description="Disordered" evidence="1">
    <location>
        <begin position="596"/>
        <end position="663"/>
    </location>
</feature>
<evidence type="ECO:0000256" key="1">
    <source>
        <dbReference type="SAM" id="MobiDB-lite"/>
    </source>
</evidence>
<reference evidence="2 3" key="1">
    <citation type="journal article" date="2024" name="J. Plant Pathol.">
        <title>Sequence and assembly of the genome of Seiridium unicorne, isolate CBS 538.82, causal agent of cypress canker disease.</title>
        <authorList>
            <person name="Scali E."/>
            <person name="Rocca G.D."/>
            <person name="Danti R."/>
            <person name="Garbelotto M."/>
            <person name="Barberini S."/>
            <person name="Baroncelli R."/>
            <person name="Emiliani G."/>
        </authorList>
    </citation>
    <scope>NUCLEOTIDE SEQUENCE [LARGE SCALE GENOMIC DNA]</scope>
    <source>
        <strain evidence="2 3">BM-138-508</strain>
    </source>
</reference>
<feature type="region of interest" description="Disordered" evidence="1">
    <location>
        <begin position="1"/>
        <end position="137"/>
    </location>
</feature>
<feature type="compositionally biased region" description="Low complexity" evidence="1">
    <location>
        <begin position="633"/>
        <end position="650"/>
    </location>
</feature>
<sequence length="1136" mass="122795">MGNTASVEELGRGRRTTHKLSKPRTASHETNTLLSPAGLPSPRRRFSATRTTSLPYGTSPAPSPMWPPVESTLEEPGPTDESGKKTKSRSRSISRTATALFRSRSSQAPQGNRRRQDSLGAQTPCQSARPSRANSMIVGPSESSYVQFNAASWQSAGTRSSVAYDLNSYEAKRLLNLVEEPSHENHSIVSESHFQAAPPARKDSVKSPTVEKMPTINISRASSDVSLYAPMRRRSLLVTPGVATRIPDMPKIPQKSKARFSLPSTPARRDSLESLTVDMFSISPPSINPGLLPRAVTPCDEDYGHIGAFKLGSLRVVNGSPAISPAVEPNPSPTGVLSLQERRGSSGYFQPQQVGGSNNAQLVVSSVAEAAQRTAQKQTLLGPLVTSPQSAGPEVNFPQSLQSPQYLPEVHLSPLIMESPSETTDVFGVLATSKHTALEDDLFEDDQAEISQPEVLDVRMDLNAKSLPPRPRLISEGRSPRDMMRADSGVAATPILEHPHGVLAKSDSGYSSNVSLRSFSTKPSVPEKDQPAAGEPEVPPKTPEKDTFRTEAKLLLEPRAANLKTVPQLEVNPSPPLPQKDLPTDKVASLNIVQPASTQKPGLPSSGSLPQEAQGPRATLKEDETRATNSSIGPELSLLSPTSSAPSGASRNTGSGARKAGKLTRLLNSARKPLTVHMTQSADMTGLTSVSKNTPISGGVEGQADVPPVPRLPKIVAIATAGEGSSTGNNFDVGFRSAGISPAPVAPGNVSKRKSIARKPLPIRKDSMEINMLRVKTAQTEHDLRATGTCSGPLDIDEKRLFTPQAAVVRQETHTVSSRVDVKMDMPPREEVELGVQHSQLDKVDTVNHLEQSTLSVPRNVNVDQVRKARTPPPVSMTTRNQRAGPPSRTQSTPPVSGDPDASYLSRRSSRENIYSYPSGQPSLSRRPSRENIHSYPPAQADYENIDFQAMTPSSGPVDRRHSSSIRTKNGEYRLPDWGVQTDHDASSRGPSSDYGRRNSMASQSSHHNSGTSLAMPNPQARSTARPTTLRHRSSYDGYSYRQIQEAAENFYEESFYQDNGPYPSVPHTNGQVYVSDPWSGLPMPQLVDQQGQCPPHVPRHHARHNSLGSRGGIDVPYRVLHSYNSPAYKNAPIWG</sequence>
<gene>
    <name evidence="2" type="ORF">SUNI508_07446</name>
</gene>
<evidence type="ECO:0000313" key="2">
    <source>
        <dbReference type="EMBL" id="KAK9419471.1"/>
    </source>
</evidence>
<feature type="compositionally biased region" description="Polar residues" evidence="1">
    <location>
        <begin position="1000"/>
        <end position="1027"/>
    </location>
</feature>
<evidence type="ECO:0000313" key="3">
    <source>
        <dbReference type="Proteomes" id="UP001408356"/>
    </source>
</evidence>
<feature type="compositionally biased region" description="Polar residues" evidence="1">
    <location>
        <begin position="119"/>
        <end position="134"/>
    </location>
</feature>